<reference evidence="1 2" key="1">
    <citation type="journal article" date="2013" name="Syst. Appl. Microbiol.">
        <title>Phylogenetic position and virulence apparatus of the pear flower necrosis pathogen Erwinia piriflorinigrans CFBP 5888T as assessed by comparative genomics.</title>
        <authorList>
            <person name="Smits T.H."/>
            <person name="Rezzonico F."/>
            <person name="Lopez M.M."/>
            <person name="Blom J."/>
            <person name="Goesmann A."/>
            <person name="Frey J.E."/>
            <person name="Duffy B."/>
        </authorList>
    </citation>
    <scope>NUCLEOTIDE SEQUENCE [LARGE SCALE GENOMIC DNA]</scope>
    <source>
        <strain evidence="2">CFBP5888</strain>
    </source>
</reference>
<dbReference type="Proteomes" id="UP000018217">
    <property type="component" value="Unassembled WGS sequence"/>
</dbReference>
<dbReference type="AlphaFoldDB" id="V5ZCK8"/>
<comment type="caution">
    <text evidence="1">The sequence shown here is derived from an EMBL/GenBank/DDBJ whole genome shotgun (WGS) entry which is preliminary data.</text>
</comment>
<name>V5ZCK8_9GAMM</name>
<proteinExistence type="predicted"/>
<keyword evidence="2" id="KW-1185">Reference proteome</keyword>
<organism evidence="1 2">
    <name type="scientific">Erwinia piriflorinigrans CFBP 5888</name>
    <dbReference type="NCBI Taxonomy" id="1161919"/>
    <lineage>
        <taxon>Bacteria</taxon>
        <taxon>Pseudomonadati</taxon>
        <taxon>Pseudomonadota</taxon>
        <taxon>Gammaproteobacteria</taxon>
        <taxon>Enterobacterales</taxon>
        <taxon>Erwiniaceae</taxon>
        <taxon>Erwinia</taxon>
    </lineage>
</organism>
<gene>
    <name evidence="1" type="ORF">EPIR_3303</name>
</gene>
<dbReference type="EMBL" id="CAHS01000021">
    <property type="protein sequence ID" value="CCG88666.1"/>
    <property type="molecule type" value="Genomic_DNA"/>
</dbReference>
<evidence type="ECO:0000313" key="2">
    <source>
        <dbReference type="Proteomes" id="UP000018217"/>
    </source>
</evidence>
<evidence type="ECO:0000313" key="1">
    <source>
        <dbReference type="EMBL" id="CCG88666.1"/>
    </source>
</evidence>
<protein>
    <submittedName>
        <fullName evidence="1">Uncharacterized protein</fullName>
    </submittedName>
</protein>
<sequence>MIQMSMIYDDDARRSGRAVLTVYGIGTFSVLSGREKFINNVNCSYVTD</sequence>
<dbReference type="STRING" id="1161919.EPIR_3303"/>
<accession>V5ZCK8</accession>